<keyword evidence="6" id="KW-0175">Coiled coil</keyword>
<dbReference type="Proteomes" id="UP000193685">
    <property type="component" value="Unassembled WGS sequence"/>
</dbReference>
<dbReference type="EMBL" id="MCFI01000033">
    <property type="protein sequence ID" value="ORY73698.1"/>
    <property type="molecule type" value="Genomic_DNA"/>
</dbReference>
<dbReference type="Gene3D" id="6.10.140.820">
    <property type="match status" value="1"/>
</dbReference>
<protein>
    <submittedName>
        <fullName evidence="11">UEV domain-domain-containing protein</fullName>
    </submittedName>
</protein>
<dbReference type="SUPFAM" id="SSF54495">
    <property type="entry name" value="UBC-like"/>
    <property type="match status" value="1"/>
</dbReference>
<name>A0A1Y2EQ84_PROLT</name>
<keyword evidence="5 7" id="KW-0653">Protein transport</keyword>
<feature type="domain" description="SB" evidence="9">
    <location>
        <begin position="381"/>
        <end position="447"/>
    </location>
</feature>
<feature type="compositionally biased region" description="Polar residues" evidence="8">
    <location>
        <begin position="268"/>
        <end position="287"/>
    </location>
</feature>
<dbReference type="OrthoDB" id="306304at2759"/>
<dbReference type="Pfam" id="PF09454">
    <property type="entry name" value="Vps23_core"/>
    <property type="match status" value="1"/>
</dbReference>
<dbReference type="GeneID" id="63783104"/>
<keyword evidence="12" id="KW-1185">Reference proteome</keyword>
<dbReference type="InterPro" id="IPR017916">
    <property type="entry name" value="SB_dom"/>
</dbReference>
<evidence type="ECO:0000256" key="6">
    <source>
        <dbReference type="ARBA" id="ARBA00023054"/>
    </source>
</evidence>
<dbReference type="CDD" id="cd11685">
    <property type="entry name" value="UEV_TSG101-like"/>
    <property type="match status" value="1"/>
</dbReference>
<dbReference type="GO" id="GO:0000813">
    <property type="term" value="C:ESCRT I complex"/>
    <property type="evidence" value="ECO:0007669"/>
    <property type="project" value="TreeGrafter"/>
</dbReference>
<feature type="region of interest" description="Disordered" evidence="8">
    <location>
        <begin position="155"/>
        <end position="213"/>
    </location>
</feature>
<comment type="similarity">
    <text evidence="2">Belongs to the ubiquitin-conjugating enzyme family. UEV subfamily.</text>
</comment>
<dbReference type="PROSITE" id="PS51312">
    <property type="entry name" value="SB"/>
    <property type="match status" value="1"/>
</dbReference>
<evidence type="ECO:0000259" key="9">
    <source>
        <dbReference type="PROSITE" id="PS51312"/>
    </source>
</evidence>
<dbReference type="PROSITE" id="PS51322">
    <property type="entry name" value="UEV"/>
    <property type="match status" value="1"/>
</dbReference>
<dbReference type="OMA" id="YMNFPQP"/>
<evidence type="ECO:0000256" key="7">
    <source>
        <dbReference type="PROSITE-ProRule" id="PRU00644"/>
    </source>
</evidence>
<feature type="compositionally biased region" description="Polar residues" evidence="8">
    <location>
        <begin position="155"/>
        <end position="166"/>
    </location>
</feature>
<dbReference type="GO" id="GO:0043130">
    <property type="term" value="F:ubiquitin binding"/>
    <property type="evidence" value="ECO:0007669"/>
    <property type="project" value="TreeGrafter"/>
</dbReference>
<evidence type="ECO:0000256" key="5">
    <source>
        <dbReference type="ARBA" id="ARBA00022927"/>
    </source>
</evidence>
<evidence type="ECO:0000256" key="4">
    <source>
        <dbReference type="ARBA" id="ARBA00022753"/>
    </source>
</evidence>
<accession>A0A1Y2EQ84</accession>
<evidence type="ECO:0000259" key="10">
    <source>
        <dbReference type="PROSITE" id="PS51322"/>
    </source>
</evidence>
<dbReference type="InterPro" id="IPR008883">
    <property type="entry name" value="UEV_N"/>
</dbReference>
<dbReference type="SUPFAM" id="SSF140111">
    <property type="entry name" value="Endosomal sorting complex assembly domain"/>
    <property type="match status" value="1"/>
</dbReference>
<feature type="region of interest" description="Disordered" evidence="8">
    <location>
        <begin position="266"/>
        <end position="287"/>
    </location>
</feature>
<reference evidence="11 12" key="1">
    <citation type="submission" date="2016-07" db="EMBL/GenBank/DDBJ databases">
        <title>Pervasive Adenine N6-methylation of Active Genes in Fungi.</title>
        <authorList>
            <consortium name="DOE Joint Genome Institute"/>
            <person name="Mondo S.J."/>
            <person name="Dannebaum R.O."/>
            <person name="Kuo R.C."/>
            <person name="Labutti K."/>
            <person name="Haridas S."/>
            <person name="Kuo A."/>
            <person name="Salamov A."/>
            <person name="Ahrendt S.R."/>
            <person name="Lipzen A."/>
            <person name="Sullivan W."/>
            <person name="Andreopoulos W.B."/>
            <person name="Clum A."/>
            <person name="Lindquist E."/>
            <person name="Daum C."/>
            <person name="Ramamoorthy G.K."/>
            <person name="Gryganskyi A."/>
            <person name="Culley D."/>
            <person name="Magnuson J.K."/>
            <person name="James T.Y."/>
            <person name="O'Malley M.A."/>
            <person name="Stajich J.E."/>
            <person name="Spatafora J.W."/>
            <person name="Visel A."/>
            <person name="Grigoriev I.V."/>
        </authorList>
    </citation>
    <scope>NUCLEOTIDE SEQUENCE [LARGE SCALE GENOMIC DNA]</scope>
    <source>
        <strain evidence="11 12">12-1054</strain>
    </source>
</reference>
<dbReference type="Gene3D" id="3.10.110.10">
    <property type="entry name" value="Ubiquitin Conjugating Enzyme"/>
    <property type="match status" value="1"/>
</dbReference>
<dbReference type="GO" id="GO:0006886">
    <property type="term" value="P:intracellular protein transport"/>
    <property type="evidence" value="ECO:0007669"/>
    <property type="project" value="UniProtKB-ARBA"/>
</dbReference>
<evidence type="ECO:0000313" key="12">
    <source>
        <dbReference type="Proteomes" id="UP000193685"/>
    </source>
</evidence>
<dbReference type="GO" id="GO:0043162">
    <property type="term" value="P:ubiquitin-dependent protein catabolic process via the multivesicular body sorting pathway"/>
    <property type="evidence" value="ECO:0007669"/>
    <property type="project" value="UniProtKB-ARBA"/>
</dbReference>
<dbReference type="InterPro" id="IPR037202">
    <property type="entry name" value="ESCRT_assembly_dom"/>
</dbReference>
<comment type="caution">
    <text evidence="11">The sequence shown here is derived from an EMBL/GenBank/DDBJ whole genome shotgun (WGS) entry which is preliminary data.</text>
</comment>
<sequence length="447" mass="50186">MARVPDQVLAWLRKVLQPEYNEPQRIYEDVAEALHHFPSLRPRTDIYTFADGETRLLLVLNGAIPTQGRGSLLSTPIQLWLPHAYPQAGPIALINPGPGMVVNPSNYVDINRICYHPYLAYWSANKQKHNLRDALLHLQQAFDKEPPLHQLNSTYAASQTKSSIQQAPPRPRKQSTLAEPDPNIEEGGDPLGQLTRPKHSVLPPAPPKPPARLDTPIVALNRPGSSVQSNVATIRHPLEHQRLYGSEGMIRTTIDRKVVNRKPVPFLSDTSTGMQKPNTAGSQASSSNSVRMQLDCLLLDLERKHAQGYRTQTTRIAKAVEGLKEYESNLIQSQATYERTIASCAKNESVLSDRLGKAKGVINEMMLNPQLDIDECLIAQNRVYNQLYELTSEEAAIDDTIYALGRALENERLDLDMFLKHSRTLAREQFMRRALILKITDLLEIDV</sequence>
<dbReference type="PANTHER" id="PTHR23306:SF3">
    <property type="entry name" value="TUMOR SUPPRESSOR PROTEIN 101"/>
    <property type="match status" value="1"/>
</dbReference>
<evidence type="ECO:0000256" key="8">
    <source>
        <dbReference type="SAM" id="MobiDB-lite"/>
    </source>
</evidence>
<dbReference type="GO" id="GO:0072666">
    <property type="term" value="P:establishment of protein localization to vacuole"/>
    <property type="evidence" value="ECO:0007669"/>
    <property type="project" value="UniProtKB-ARBA"/>
</dbReference>
<evidence type="ECO:0000256" key="1">
    <source>
        <dbReference type="ARBA" id="ARBA00004177"/>
    </source>
</evidence>
<dbReference type="RefSeq" id="XP_040721878.1">
    <property type="nucleotide sequence ID" value="XM_040866505.1"/>
</dbReference>
<feature type="domain" description="UEV" evidence="10">
    <location>
        <begin position="7"/>
        <end position="152"/>
    </location>
</feature>
<dbReference type="AlphaFoldDB" id="A0A1Y2EQ84"/>
<gene>
    <name evidence="11" type="ORF">BCR37DRAFT_230964</name>
</gene>
<organism evidence="11 12">
    <name type="scientific">Protomyces lactucae-debilis</name>
    <dbReference type="NCBI Taxonomy" id="2754530"/>
    <lineage>
        <taxon>Eukaryota</taxon>
        <taxon>Fungi</taxon>
        <taxon>Dikarya</taxon>
        <taxon>Ascomycota</taxon>
        <taxon>Taphrinomycotina</taxon>
        <taxon>Taphrinomycetes</taxon>
        <taxon>Taphrinales</taxon>
        <taxon>Protomycetaceae</taxon>
        <taxon>Protomyces</taxon>
    </lineage>
</organism>
<dbReference type="STRING" id="56484.A0A1Y2EQ84"/>
<evidence type="ECO:0000313" key="11">
    <source>
        <dbReference type="EMBL" id="ORY73698.1"/>
    </source>
</evidence>
<dbReference type="InterPro" id="IPR052070">
    <property type="entry name" value="ESCRT-I_UEV_domain"/>
</dbReference>
<dbReference type="Pfam" id="PF05743">
    <property type="entry name" value="UEV"/>
    <property type="match status" value="1"/>
</dbReference>
<evidence type="ECO:0000256" key="2">
    <source>
        <dbReference type="ARBA" id="ARBA00009594"/>
    </source>
</evidence>
<dbReference type="PANTHER" id="PTHR23306">
    <property type="entry name" value="TUMOR SUSCEPTIBILITY GENE 101 PROTEIN-RELATED"/>
    <property type="match status" value="1"/>
</dbReference>
<keyword evidence="4" id="KW-0967">Endosome</keyword>
<proteinExistence type="inferred from homology"/>
<evidence type="ECO:0000256" key="3">
    <source>
        <dbReference type="ARBA" id="ARBA00022448"/>
    </source>
</evidence>
<keyword evidence="3 7" id="KW-0813">Transport</keyword>
<dbReference type="InterPro" id="IPR016135">
    <property type="entry name" value="UBQ-conjugating_enzyme/RWD"/>
</dbReference>
<comment type="subcellular location">
    <subcellularLocation>
        <location evidence="1">Endosome</location>
    </subcellularLocation>
</comment>